<sequence length="120" mass="13242">MMVSSLSLTIRYSDVYARITQMKGSSHSPGIDVHQTTTDGDTILMTCMVVRKRRQAGIDLPTVPPYCAFPCSFLTSSSTLPLAELILSLTHAAPFVDRLSSLTVSLERKEETEYGRGRTE</sequence>
<name>C0HJA2_MAIZE</name>
<accession>C0HJA2</accession>
<reference evidence="1" key="1">
    <citation type="journal article" date="2009" name="PLoS Genet.">
        <title>Sequencing, mapping, and analysis of 27,455 maize full-length cDNAs.</title>
        <authorList>
            <person name="Soderlund C."/>
            <person name="Descour A."/>
            <person name="Kudrna D."/>
            <person name="Bomhoff M."/>
            <person name="Boyd L."/>
            <person name="Currie J."/>
            <person name="Angelova A."/>
            <person name="Collura K."/>
            <person name="Wissotski M."/>
            <person name="Ashley E."/>
            <person name="Morrow D."/>
            <person name="Fernandes J."/>
            <person name="Walbot V."/>
            <person name="Yu Y."/>
        </authorList>
    </citation>
    <scope>NUCLEOTIDE SEQUENCE</scope>
    <source>
        <strain evidence="1">B73</strain>
    </source>
</reference>
<dbReference type="AlphaFoldDB" id="C0HJA2"/>
<proteinExistence type="evidence at transcript level"/>
<reference evidence="1" key="2">
    <citation type="submission" date="2012-06" db="EMBL/GenBank/DDBJ databases">
        <authorList>
            <person name="Yu Y."/>
            <person name="Currie J."/>
            <person name="Lomeli R."/>
            <person name="Angelova A."/>
            <person name="Collura K."/>
            <person name="Wissotski M."/>
            <person name="Campos D."/>
            <person name="Kudrna D."/>
            <person name="Golser W."/>
            <person name="Ashely E."/>
            <person name="Descour A."/>
            <person name="Fernandes J."/>
            <person name="Soderlund C."/>
            <person name="Walbot V."/>
        </authorList>
    </citation>
    <scope>NUCLEOTIDE SEQUENCE</scope>
    <source>
        <strain evidence="1">B73</strain>
    </source>
</reference>
<protein>
    <submittedName>
        <fullName evidence="1">Uncharacterized protein</fullName>
    </submittedName>
</protein>
<organism evidence="1">
    <name type="scientific">Zea mays</name>
    <name type="common">Maize</name>
    <dbReference type="NCBI Taxonomy" id="4577"/>
    <lineage>
        <taxon>Eukaryota</taxon>
        <taxon>Viridiplantae</taxon>
        <taxon>Streptophyta</taxon>
        <taxon>Embryophyta</taxon>
        <taxon>Tracheophyta</taxon>
        <taxon>Spermatophyta</taxon>
        <taxon>Magnoliopsida</taxon>
        <taxon>Liliopsida</taxon>
        <taxon>Poales</taxon>
        <taxon>Poaceae</taxon>
        <taxon>PACMAD clade</taxon>
        <taxon>Panicoideae</taxon>
        <taxon>Andropogonodae</taxon>
        <taxon>Andropogoneae</taxon>
        <taxon>Tripsacinae</taxon>
        <taxon>Zea</taxon>
    </lineage>
</organism>
<dbReference type="EMBL" id="BT062408">
    <property type="protein sequence ID" value="ACN27105.1"/>
    <property type="molecule type" value="mRNA"/>
</dbReference>
<dbReference type="HOGENOM" id="CLU_2053053_0_0_1"/>
<evidence type="ECO:0000313" key="1">
    <source>
        <dbReference type="EMBL" id="ACN27105.1"/>
    </source>
</evidence>